<name>A0A078A938_STYLE</name>
<reference evidence="2 3" key="1">
    <citation type="submission" date="2014-06" db="EMBL/GenBank/DDBJ databases">
        <authorList>
            <person name="Swart Estienne"/>
        </authorList>
    </citation>
    <scope>NUCLEOTIDE SEQUENCE [LARGE SCALE GENOMIC DNA]</scope>
    <source>
        <strain evidence="2 3">130c</strain>
    </source>
</reference>
<protein>
    <submittedName>
        <fullName evidence="2">Uncharacterized protein</fullName>
    </submittedName>
</protein>
<feature type="compositionally biased region" description="Polar residues" evidence="1">
    <location>
        <begin position="468"/>
        <end position="484"/>
    </location>
</feature>
<feature type="compositionally biased region" description="Polar residues" evidence="1">
    <location>
        <begin position="410"/>
        <end position="423"/>
    </location>
</feature>
<evidence type="ECO:0000256" key="1">
    <source>
        <dbReference type="SAM" id="MobiDB-lite"/>
    </source>
</evidence>
<proteinExistence type="predicted"/>
<dbReference type="EMBL" id="CCKQ01007382">
    <property type="protein sequence ID" value="CDW78739.1"/>
    <property type="molecule type" value="Genomic_DNA"/>
</dbReference>
<feature type="compositionally biased region" description="Polar residues" evidence="1">
    <location>
        <begin position="558"/>
        <end position="567"/>
    </location>
</feature>
<accession>A0A078A938</accession>
<organism evidence="2 3">
    <name type="scientific">Stylonychia lemnae</name>
    <name type="common">Ciliate</name>
    <dbReference type="NCBI Taxonomy" id="5949"/>
    <lineage>
        <taxon>Eukaryota</taxon>
        <taxon>Sar</taxon>
        <taxon>Alveolata</taxon>
        <taxon>Ciliophora</taxon>
        <taxon>Intramacronucleata</taxon>
        <taxon>Spirotrichea</taxon>
        <taxon>Stichotrichia</taxon>
        <taxon>Sporadotrichida</taxon>
        <taxon>Oxytrichidae</taxon>
        <taxon>Stylonychinae</taxon>
        <taxon>Stylonychia</taxon>
    </lineage>
</organism>
<dbReference type="InParanoid" id="A0A078A938"/>
<feature type="region of interest" description="Disordered" evidence="1">
    <location>
        <begin position="159"/>
        <end position="178"/>
    </location>
</feature>
<gene>
    <name evidence="2" type="primary">Contig5266.g5643</name>
    <name evidence="2" type="ORF">STYLEM_7723</name>
</gene>
<dbReference type="Proteomes" id="UP000039865">
    <property type="component" value="Unassembled WGS sequence"/>
</dbReference>
<feature type="compositionally biased region" description="Polar residues" evidence="1">
    <location>
        <begin position="513"/>
        <end position="527"/>
    </location>
</feature>
<feature type="compositionally biased region" description="Basic and acidic residues" evidence="1">
    <location>
        <begin position="159"/>
        <end position="169"/>
    </location>
</feature>
<evidence type="ECO:0000313" key="3">
    <source>
        <dbReference type="Proteomes" id="UP000039865"/>
    </source>
</evidence>
<feature type="compositionally biased region" description="Polar residues" evidence="1">
    <location>
        <begin position="491"/>
        <end position="504"/>
    </location>
</feature>
<dbReference type="AlphaFoldDB" id="A0A078A938"/>
<feature type="region of interest" description="Disordered" evidence="1">
    <location>
        <begin position="233"/>
        <end position="254"/>
    </location>
</feature>
<keyword evidence="3" id="KW-1185">Reference proteome</keyword>
<feature type="region of interest" description="Disordered" evidence="1">
    <location>
        <begin position="458"/>
        <end position="528"/>
    </location>
</feature>
<evidence type="ECO:0000313" key="2">
    <source>
        <dbReference type="EMBL" id="CDW78739.1"/>
    </source>
</evidence>
<feature type="region of interest" description="Disordered" evidence="1">
    <location>
        <begin position="557"/>
        <end position="587"/>
    </location>
</feature>
<sequence>MAVLRQVNAGRTQDMPLNEACQVVQSYSSNHQKEESLLIHALFSIIKNVRKKEKSKERILVEYIGNSGLMKIYRIRKLSGRLMCELTFNSDFNQNALTELFAFSPANGKVCLNHILPEPIKQRLQNDITYLEKIRNYKDDKINPYLRRYWSFPSFKDDNDSGKSVDLERSMTPSREQTNSVNIETLEEYLRFPDPHKYMIGFISKKENADDNQYSRQKAFILTRKYSRSVNNINAGGATRKSHGESENSSDSPSTLNVLLKKLNKPQMLLLNHLQNQIKQYYPDQVKNHKWLQEELGLTEDEIVSSTRKNAENRQVDITQRRLASDQQIQLPISLKTKMKNLIQTLEKEQLSIRRPNSQQKPDEVSNQILEQQQKLRIQREYQYRPDSVSSVNTKHSDQKQGTMKHHHLSTQSQSPNQPKDFSSTLVLYKPQPIRSISPLTTVNHRFIGARTTKESNHVNIKLKNNDSDGNSTSTQGRNSQQSGVLDVKNLLSNRQRTQQVNQKASDDRSRVSHTLTSSLESSNRSNFDYRRIEPQATQVVQSAYMKVLDKMKGQLKKNPNQTQTINNDHHNKHKRSLNTNNQVYNSDHPVINVKTSSRDSSNQQPVISANQEYVQFFN</sequence>
<feature type="region of interest" description="Disordered" evidence="1">
    <location>
        <begin position="382"/>
        <end position="423"/>
    </location>
</feature>